<dbReference type="Proteomes" id="UP000728968">
    <property type="component" value="Unassembled WGS sequence"/>
</dbReference>
<name>A0ABS2G4M3_FUSMR</name>
<organism evidence="1 2">
    <name type="scientific">Fusobacterium mortiferum</name>
    <dbReference type="NCBI Taxonomy" id="850"/>
    <lineage>
        <taxon>Bacteria</taxon>
        <taxon>Fusobacteriati</taxon>
        <taxon>Fusobacteriota</taxon>
        <taxon>Fusobacteriia</taxon>
        <taxon>Fusobacteriales</taxon>
        <taxon>Fusobacteriaceae</taxon>
        <taxon>Fusobacterium</taxon>
    </lineage>
</organism>
<reference evidence="1 2" key="1">
    <citation type="journal article" date="2021" name="Sci. Rep.">
        <title>The distribution of antibiotic resistance genes in chicken gut microbiota commensals.</title>
        <authorList>
            <person name="Juricova H."/>
            <person name="Matiasovicova J."/>
            <person name="Kubasova T."/>
            <person name="Cejkova D."/>
            <person name="Rychlik I."/>
        </authorList>
    </citation>
    <scope>NUCLEOTIDE SEQUENCE [LARGE SCALE GENOMIC DNA]</scope>
    <source>
        <strain evidence="1 2">An425</strain>
    </source>
</reference>
<proteinExistence type="predicted"/>
<feature type="non-terminal residue" evidence="1">
    <location>
        <position position="59"/>
    </location>
</feature>
<sequence length="59" mass="7056">MFDKLRSDDSINFFITNGKKFSNFHKFKKETIEKCFEFAWDMSFGRKGGHRNYRSGGEH</sequence>
<dbReference type="EMBL" id="JACJLT010000326">
    <property type="protein sequence ID" value="MBM6876366.1"/>
    <property type="molecule type" value="Genomic_DNA"/>
</dbReference>
<protein>
    <submittedName>
        <fullName evidence="1">Uncharacterized protein</fullName>
    </submittedName>
</protein>
<gene>
    <name evidence="1" type="ORF">H6A04_12090</name>
</gene>
<evidence type="ECO:0000313" key="1">
    <source>
        <dbReference type="EMBL" id="MBM6876366.1"/>
    </source>
</evidence>
<keyword evidence="2" id="KW-1185">Reference proteome</keyword>
<comment type="caution">
    <text evidence="1">The sequence shown here is derived from an EMBL/GenBank/DDBJ whole genome shotgun (WGS) entry which is preliminary data.</text>
</comment>
<evidence type="ECO:0000313" key="2">
    <source>
        <dbReference type="Proteomes" id="UP000728968"/>
    </source>
</evidence>
<accession>A0ABS2G4M3</accession>